<sequence>MFELLSLYEKLYLTNTNSLVEENNLSSQVERFKLSKTLMVPKGQKIITTMSLSKDEQYLLTGSSNGRINLFNTYPQRIFLPQNKYLNRKKKNNKEKEERVGDVSGEEQEEEEEENYDDGDGDEDFDILSEEEENEQEKFNTCRNLLPKSKIHCHKYLISCVLWHPFETNLYLSSGYDGNVFAWDGNRQEVAESYNFKSHVNALSISSIPSSSQKSLVAVATTDYGVRIIDLVSGSSTQSLRGHTGKVSDVKFSPVDEYVLVSSSEDKTIRLWDLRYPSCPYKFLGSKAMPKEQQEKIKLINTYDDRLGKIPRMIALGSETNCLCFADHNKLVTSSYGSGKQTMHVWDMTSGEQLDTVFEKAHNVSKLRLQIDCKHNRVIHPGKEGDINIYNVDTGGKPEKILSAHFGQVNCMMFTNDFTTIYSSGADDQIFVWDSKQAQDLIPEEEESLILQQNVVIPENEIVLNQSHYQQQQQESNLFDYLNSYL</sequence>
<feature type="repeat" description="WD" evidence="3">
    <location>
        <begin position="402"/>
        <end position="443"/>
    </location>
</feature>
<dbReference type="EMBL" id="JAOAOG010000032">
    <property type="protein sequence ID" value="KAJ6253402.1"/>
    <property type="molecule type" value="Genomic_DNA"/>
</dbReference>
<gene>
    <name evidence="5" type="ORF">M0813_01451</name>
</gene>
<dbReference type="Pfam" id="PF00400">
    <property type="entry name" value="WD40"/>
    <property type="match status" value="4"/>
</dbReference>
<keyword evidence="2" id="KW-0677">Repeat</keyword>
<evidence type="ECO:0000256" key="2">
    <source>
        <dbReference type="ARBA" id="ARBA00022737"/>
    </source>
</evidence>
<name>A0ABQ8Z950_9EUKA</name>
<dbReference type="SMART" id="SM00320">
    <property type="entry name" value="WD40"/>
    <property type="match status" value="6"/>
</dbReference>
<comment type="caution">
    <text evidence="5">The sequence shown here is derived from an EMBL/GenBank/DDBJ whole genome shotgun (WGS) entry which is preliminary data.</text>
</comment>
<feature type="repeat" description="WD" evidence="3">
    <location>
        <begin position="240"/>
        <end position="275"/>
    </location>
</feature>
<dbReference type="Proteomes" id="UP001150062">
    <property type="component" value="Unassembled WGS sequence"/>
</dbReference>
<dbReference type="PROSITE" id="PS00678">
    <property type="entry name" value="WD_REPEATS_1"/>
    <property type="match status" value="1"/>
</dbReference>
<evidence type="ECO:0000256" key="4">
    <source>
        <dbReference type="SAM" id="MobiDB-lite"/>
    </source>
</evidence>
<evidence type="ECO:0000256" key="1">
    <source>
        <dbReference type="ARBA" id="ARBA00022574"/>
    </source>
</evidence>
<feature type="repeat" description="WD" evidence="3">
    <location>
        <begin position="151"/>
        <end position="193"/>
    </location>
</feature>
<keyword evidence="6" id="KW-1185">Reference proteome</keyword>
<evidence type="ECO:0000256" key="3">
    <source>
        <dbReference type="PROSITE-ProRule" id="PRU00221"/>
    </source>
</evidence>
<dbReference type="InterPro" id="IPR019775">
    <property type="entry name" value="WD40_repeat_CS"/>
</dbReference>
<evidence type="ECO:0000313" key="5">
    <source>
        <dbReference type="EMBL" id="KAJ6253402.1"/>
    </source>
</evidence>
<dbReference type="PROSITE" id="PS50294">
    <property type="entry name" value="WD_REPEATS_REGION"/>
    <property type="match status" value="2"/>
</dbReference>
<proteinExistence type="predicted"/>
<dbReference type="PROSITE" id="PS50082">
    <property type="entry name" value="WD_REPEATS_2"/>
    <property type="match status" value="3"/>
</dbReference>
<dbReference type="SUPFAM" id="SSF50978">
    <property type="entry name" value="WD40 repeat-like"/>
    <property type="match status" value="1"/>
</dbReference>
<dbReference type="InterPro" id="IPR015943">
    <property type="entry name" value="WD40/YVTN_repeat-like_dom_sf"/>
</dbReference>
<dbReference type="Gene3D" id="2.130.10.10">
    <property type="entry name" value="YVTN repeat-like/Quinoprotein amine dehydrogenase"/>
    <property type="match status" value="1"/>
</dbReference>
<reference evidence="5" key="1">
    <citation type="submission" date="2022-08" db="EMBL/GenBank/DDBJ databases">
        <title>Novel sulfate-reducing endosymbionts in the free-living metamonad Anaeramoeba.</title>
        <authorList>
            <person name="Jerlstrom-Hultqvist J."/>
            <person name="Cepicka I."/>
            <person name="Gallot-Lavallee L."/>
            <person name="Salas-Leiva D."/>
            <person name="Curtis B.A."/>
            <person name="Zahonova K."/>
            <person name="Pipaliya S."/>
            <person name="Dacks J."/>
            <person name="Roger A.J."/>
        </authorList>
    </citation>
    <scope>NUCLEOTIDE SEQUENCE</scope>
    <source>
        <strain evidence="5">Schooner1</strain>
    </source>
</reference>
<dbReference type="InterPro" id="IPR001680">
    <property type="entry name" value="WD40_rpt"/>
</dbReference>
<protein>
    <submittedName>
        <fullName evidence="5">DNA excision repair protein ercc-8</fullName>
    </submittedName>
</protein>
<dbReference type="PANTHER" id="PTHR19848:SF8">
    <property type="entry name" value="F-BOX AND WD REPEAT DOMAIN CONTAINING 7"/>
    <property type="match status" value="1"/>
</dbReference>
<organism evidence="5 6">
    <name type="scientific">Anaeramoeba flamelloides</name>
    <dbReference type="NCBI Taxonomy" id="1746091"/>
    <lineage>
        <taxon>Eukaryota</taxon>
        <taxon>Metamonada</taxon>
        <taxon>Anaeramoebidae</taxon>
        <taxon>Anaeramoeba</taxon>
    </lineage>
</organism>
<dbReference type="InterPro" id="IPR036322">
    <property type="entry name" value="WD40_repeat_dom_sf"/>
</dbReference>
<accession>A0ABQ8Z950</accession>
<evidence type="ECO:0000313" key="6">
    <source>
        <dbReference type="Proteomes" id="UP001150062"/>
    </source>
</evidence>
<dbReference type="PANTHER" id="PTHR19848">
    <property type="entry name" value="WD40 REPEAT PROTEIN"/>
    <property type="match status" value="1"/>
</dbReference>
<feature type="compositionally biased region" description="Acidic residues" evidence="4">
    <location>
        <begin position="104"/>
        <end position="125"/>
    </location>
</feature>
<keyword evidence="1 3" id="KW-0853">WD repeat</keyword>
<feature type="region of interest" description="Disordered" evidence="4">
    <location>
        <begin position="90"/>
        <end position="125"/>
    </location>
</feature>